<name>A0ABP0I9M3_9DINO</name>
<comment type="caution">
    <text evidence="5">The sequence shown here is derived from an EMBL/GenBank/DDBJ whole genome shotgun (WGS) entry which is preliminary data.</text>
</comment>
<dbReference type="Proteomes" id="UP001642464">
    <property type="component" value="Unassembled WGS sequence"/>
</dbReference>
<reference evidence="5 6" key="1">
    <citation type="submission" date="2024-02" db="EMBL/GenBank/DDBJ databases">
        <authorList>
            <person name="Chen Y."/>
            <person name="Shah S."/>
            <person name="Dougan E. K."/>
            <person name="Thang M."/>
            <person name="Chan C."/>
        </authorList>
    </citation>
    <scope>NUCLEOTIDE SEQUENCE [LARGE SCALE GENOMIC DNA]</scope>
</reference>
<keyword evidence="1" id="KW-0677">Repeat</keyword>
<protein>
    <recommendedName>
        <fullName evidence="4">Apple domain-containing protein</fullName>
    </recommendedName>
</protein>
<feature type="transmembrane region" description="Helical" evidence="3">
    <location>
        <begin position="12"/>
        <end position="32"/>
    </location>
</feature>
<dbReference type="InterPro" id="IPR003609">
    <property type="entry name" value="Pan_app"/>
</dbReference>
<dbReference type="EMBL" id="CAXAMM010002971">
    <property type="protein sequence ID" value="CAK8998060.1"/>
    <property type="molecule type" value="Genomic_DNA"/>
</dbReference>
<dbReference type="SMART" id="SM00223">
    <property type="entry name" value="APPLE"/>
    <property type="match status" value="1"/>
</dbReference>
<feature type="non-terminal residue" evidence="5">
    <location>
        <position position="1"/>
    </location>
</feature>
<gene>
    <name evidence="5" type="ORF">SCF082_LOCUS5471</name>
</gene>
<proteinExistence type="predicted"/>
<feature type="transmembrane region" description="Helical" evidence="3">
    <location>
        <begin position="154"/>
        <end position="176"/>
    </location>
</feature>
<evidence type="ECO:0000259" key="4">
    <source>
        <dbReference type="PROSITE" id="PS50948"/>
    </source>
</evidence>
<organism evidence="5 6">
    <name type="scientific">Durusdinium trenchii</name>
    <dbReference type="NCBI Taxonomy" id="1381693"/>
    <lineage>
        <taxon>Eukaryota</taxon>
        <taxon>Sar</taxon>
        <taxon>Alveolata</taxon>
        <taxon>Dinophyceae</taxon>
        <taxon>Suessiales</taxon>
        <taxon>Symbiodiniaceae</taxon>
        <taxon>Durusdinium</taxon>
    </lineage>
</organism>
<keyword evidence="2" id="KW-1015">Disulfide bond</keyword>
<dbReference type="Gene3D" id="3.50.4.10">
    <property type="entry name" value="Hepatocyte Growth Factor"/>
    <property type="match status" value="1"/>
</dbReference>
<feature type="domain" description="Apple" evidence="4">
    <location>
        <begin position="36"/>
        <end position="109"/>
    </location>
</feature>
<sequence>PSSRKGSLFNTLLLSVIMWARVAVFFCVLELVSSSCVEEGMVYKDPFLPAPGIFVANWEDCQAKCSKDLLCKTFSFKKDTVPAGGCWLISATNSKKEADAEAVSGPKTCDGGSVGSDAAKVQVVTDQIFTPETPEIPAGKSLVAPAVSGDNTTLYAIVGGSLGAALLAAGGFYFMGGAPPAEKKKKRALPGPGEPKKAWQLYAKMANPDATFDEETGLSQPVATFPVTVPQAPYQGAGLQVGAPPMVYYQPQPAYMAVPTEPMAPMFQQTPRTVVAYRTA</sequence>
<keyword evidence="3" id="KW-0812">Transmembrane</keyword>
<keyword evidence="3" id="KW-0472">Membrane</keyword>
<evidence type="ECO:0000256" key="2">
    <source>
        <dbReference type="ARBA" id="ARBA00023157"/>
    </source>
</evidence>
<keyword evidence="6" id="KW-1185">Reference proteome</keyword>
<dbReference type="SUPFAM" id="SSF57414">
    <property type="entry name" value="Hairpin loop containing domain-like"/>
    <property type="match status" value="1"/>
</dbReference>
<evidence type="ECO:0000313" key="5">
    <source>
        <dbReference type="EMBL" id="CAK8998060.1"/>
    </source>
</evidence>
<dbReference type="InterPro" id="IPR000177">
    <property type="entry name" value="Apple"/>
</dbReference>
<evidence type="ECO:0000256" key="3">
    <source>
        <dbReference type="SAM" id="Phobius"/>
    </source>
</evidence>
<evidence type="ECO:0000256" key="1">
    <source>
        <dbReference type="ARBA" id="ARBA00022737"/>
    </source>
</evidence>
<accession>A0ABP0I9M3</accession>
<evidence type="ECO:0000313" key="6">
    <source>
        <dbReference type="Proteomes" id="UP001642464"/>
    </source>
</evidence>
<dbReference type="PROSITE" id="PS50948">
    <property type="entry name" value="PAN"/>
    <property type="match status" value="1"/>
</dbReference>
<keyword evidence="3" id="KW-1133">Transmembrane helix</keyword>